<reference evidence="1 2" key="1">
    <citation type="submission" date="2024-09" db="EMBL/GenBank/DDBJ databases">
        <authorList>
            <person name="Lee S.D."/>
        </authorList>
    </citation>
    <scope>NUCLEOTIDE SEQUENCE [LARGE SCALE GENOMIC DNA]</scope>
    <source>
        <strain evidence="1 2">N1-5</strain>
    </source>
</reference>
<name>A0ABV6UKU6_9ACTN</name>
<organism evidence="1 2">
    <name type="scientific">Streptacidiphilus cavernicola</name>
    <dbReference type="NCBI Taxonomy" id="3342716"/>
    <lineage>
        <taxon>Bacteria</taxon>
        <taxon>Bacillati</taxon>
        <taxon>Actinomycetota</taxon>
        <taxon>Actinomycetes</taxon>
        <taxon>Kitasatosporales</taxon>
        <taxon>Streptomycetaceae</taxon>
        <taxon>Streptacidiphilus</taxon>
    </lineage>
</organism>
<sequence>MEQDPVSAIERALITLEWVPSPEEASFGAALMLRRDRLEEESVRRGLPLVADLEPLWLTQVLSVQSDLVDELDSQLLPVWRVRLAVSPMLALVLAYMDAARPLLPYAQRLVTAWQEAPPPAPEPAEIRRWAADHGLGAEEAERQLRCNAVLFWEDSQLTQEELAQVARWEFRLMRVSSVLETAVTGGS</sequence>
<dbReference type="RefSeq" id="WP_030252737.1">
    <property type="nucleotide sequence ID" value="NZ_JBHEZZ010000005.1"/>
</dbReference>
<protein>
    <submittedName>
        <fullName evidence="1">Uncharacterized protein</fullName>
    </submittedName>
</protein>
<evidence type="ECO:0000313" key="2">
    <source>
        <dbReference type="Proteomes" id="UP001592528"/>
    </source>
</evidence>
<proteinExistence type="predicted"/>
<evidence type="ECO:0000313" key="1">
    <source>
        <dbReference type="EMBL" id="MFC1402084.1"/>
    </source>
</evidence>
<comment type="caution">
    <text evidence="1">The sequence shown here is derived from an EMBL/GenBank/DDBJ whole genome shotgun (WGS) entry which is preliminary data.</text>
</comment>
<accession>A0ABV6UKU6</accession>
<gene>
    <name evidence="1" type="ORF">ACEZDJ_12380</name>
</gene>
<dbReference type="Proteomes" id="UP001592528">
    <property type="component" value="Unassembled WGS sequence"/>
</dbReference>
<dbReference type="EMBL" id="JBHEZZ010000005">
    <property type="protein sequence ID" value="MFC1402084.1"/>
    <property type="molecule type" value="Genomic_DNA"/>
</dbReference>
<keyword evidence="2" id="KW-1185">Reference proteome</keyword>